<dbReference type="Proteomes" id="UP000281118">
    <property type="component" value="Unassembled WGS sequence"/>
</dbReference>
<accession>A0A3S0ZR42</accession>
<protein>
    <submittedName>
        <fullName evidence="1">Uncharacterized protein</fullName>
    </submittedName>
</protein>
<reference evidence="1 2" key="1">
    <citation type="submission" date="2018-12" db="EMBL/GenBank/DDBJ databases">
        <title>The genome sequences of Variovorax guangxiensis DSM 27352.</title>
        <authorList>
            <person name="Gao J."/>
            <person name="Sun J."/>
        </authorList>
    </citation>
    <scope>NUCLEOTIDE SEQUENCE [LARGE SCALE GENOMIC DNA]</scope>
    <source>
        <strain evidence="1 2">DSM 27352</strain>
    </source>
</reference>
<gene>
    <name evidence="1" type="ORF">EJP67_23385</name>
</gene>
<organism evidence="1 2">
    <name type="scientific">Variovorax guangxiensis</name>
    <dbReference type="NCBI Taxonomy" id="1775474"/>
    <lineage>
        <taxon>Bacteria</taxon>
        <taxon>Pseudomonadati</taxon>
        <taxon>Pseudomonadota</taxon>
        <taxon>Betaproteobacteria</taxon>
        <taxon>Burkholderiales</taxon>
        <taxon>Comamonadaceae</taxon>
        <taxon>Variovorax</taxon>
    </lineage>
</organism>
<comment type="caution">
    <text evidence="1">The sequence shown here is derived from an EMBL/GenBank/DDBJ whole genome shotgun (WGS) entry which is preliminary data.</text>
</comment>
<dbReference type="RefSeq" id="WP_126024112.1">
    <property type="nucleotide sequence ID" value="NZ_RXFT01000011.1"/>
</dbReference>
<sequence>MSIDTNSVGRAQHSEPIFTLYGRIAADFLGKFTVPKTSLHFSLVIDDAYNGITVIDGQPTYGNLGLRNALRIRTNIYANSLPTDVIVKIPLDPPSDMSRQTFALELVKRAQNFASYVSPYSVPAKVFGSRMRPGEYNSSSYLAALLKSVMGYVPDVKVAGYQAPGWENPMPLHFFKGEALR</sequence>
<dbReference type="OrthoDB" id="8849922at2"/>
<evidence type="ECO:0000313" key="1">
    <source>
        <dbReference type="EMBL" id="RUR70001.1"/>
    </source>
</evidence>
<name>A0A3S0ZR42_9BURK</name>
<evidence type="ECO:0000313" key="2">
    <source>
        <dbReference type="Proteomes" id="UP000281118"/>
    </source>
</evidence>
<dbReference type="AlphaFoldDB" id="A0A3S0ZR42"/>
<proteinExistence type="predicted"/>
<dbReference type="EMBL" id="RXFT01000011">
    <property type="protein sequence ID" value="RUR70001.1"/>
    <property type="molecule type" value="Genomic_DNA"/>
</dbReference>